<dbReference type="Pfam" id="PF05050">
    <property type="entry name" value="Methyltransf_21"/>
    <property type="match status" value="1"/>
</dbReference>
<dbReference type="InterPro" id="IPR029063">
    <property type="entry name" value="SAM-dependent_MTases_sf"/>
</dbReference>
<proteinExistence type="predicted"/>
<dbReference type="Gene3D" id="3.40.50.150">
    <property type="entry name" value="Vaccinia Virus protein VP39"/>
    <property type="match status" value="1"/>
</dbReference>
<evidence type="ECO:0000313" key="3">
    <source>
        <dbReference type="Proteomes" id="UP000179047"/>
    </source>
</evidence>
<dbReference type="PANTHER" id="PTHR34203:SF15">
    <property type="entry name" value="SLL1173 PROTEIN"/>
    <property type="match status" value="1"/>
</dbReference>
<dbReference type="SUPFAM" id="SSF53335">
    <property type="entry name" value="S-adenosyl-L-methionine-dependent methyltransferases"/>
    <property type="match status" value="1"/>
</dbReference>
<evidence type="ECO:0000313" key="2">
    <source>
        <dbReference type="EMBL" id="OGN29978.1"/>
    </source>
</evidence>
<dbReference type="InterPro" id="IPR052514">
    <property type="entry name" value="SAM-dependent_MTase"/>
</dbReference>
<dbReference type="STRING" id="1802701.A3A33_01495"/>
<dbReference type="AlphaFoldDB" id="A0A1F8GZA3"/>
<feature type="domain" description="Methyltransferase FkbM" evidence="1">
    <location>
        <begin position="93"/>
        <end position="258"/>
    </location>
</feature>
<dbReference type="Proteomes" id="UP000179047">
    <property type="component" value="Unassembled WGS sequence"/>
</dbReference>
<dbReference type="InterPro" id="IPR006342">
    <property type="entry name" value="FkbM_mtfrase"/>
</dbReference>
<dbReference type="PANTHER" id="PTHR34203">
    <property type="entry name" value="METHYLTRANSFERASE, FKBM FAMILY PROTEIN"/>
    <property type="match status" value="1"/>
</dbReference>
<gene>
    <name evidence="2" type="ORF">A3A33_01495</name>
</gene>
<protein>
    <recommendedName>
        <fullName evidence="1">Methyltransferase FkbM domain-containing protein</fullName>
    </recommendedName>
</protein>
<accession>A0A1F8GZA3</accession>
<name>A0A1F8GZA3_9BACT</name>
<dbReference type="EMBL" id="MGKP01000001">
    <property type="protein sequence ID" value="OGN29978.1"/>
    <property type="molecule type" value="Genomic_DNA"/>
</dbReference>
<organism evidence="2 3">
    <name type="scientific">Candidatus Yanofskybacteria bacterium RIFCSPLOWO2_01_FULL_49_25</name>
    <dbReference type="NCBI Taxonomy" id="1802701"/>
    <lineage>
        <taxon>Bacteria</taxon>
        <taxon>Candidatus Yanofskyibacteriota</taxon>
    </lineage>
</organism>
<evidence type="ECO:0000259" key="1">
    <source>
        <dbReference type="Pfam" id="PF05050"/>
    </source>
</evidence>
<dbReference type="NCBIfam" id="TIGR01444">
    <property type="entry name" value="fkbM_fam"/>
    <property type="match status" value="1"/>
</dbReference>
<sequence>MKKILKPFVRAAALILVFTGITRLFSRRLAFAVIVRLPQKYQSADSIVAFRGVKLKVNAGDSMGRVLKFMDPYKPVHTALMESLLVDKKLFYDIGAHIGLYSAMAVKRGVRTVSIEPDPALCQYYIRPNVVMNGPADLATVLCKAVSDTKGTATFWMHRMGNLGSGRLFKAEDMGENPTIVVETDTLDNLVQQYGKPDLMKVHIEGAEVLMLRGSYKVFEGEDAPTIVIEFHLPDIAAIAPGTSGDDLIKKLLGFGYKVKTITEPKYKESMWHVFYKRDLSPASLALFAPETQVPGGYFLNASHHGEHLQ</sequence>
<comment type="caution">
    <text evidence="2">The sequence shown here is derived from an EMBL/GenBank/DDBJ whole genome shotgun (WGS) entry which is preliminary data.</text>
</comment>
<reference evidence="2 3" key="1">
    <citation type="journal article" date="2016" name="Nat. Commun.">
        <title>Thousands of microbial genomes shed light on interconnected biogeochemical processes in an aquifer system.</title>
        <authorList>
            <person name="Anantharaman K."/>
            <person name="Brown C.T."/>
            <person name="Hug L.A."/>
            <person name="Sharon I."/>
            <person name="Castelle C.J."/>
            <person name="Probst A.J."/>
            <person name="Thomas B.C."/>
            <person name="Singh A."/>
            <person name="Wilkins M.J."/>
            <person name="Karaoz U."/>
            <person name="Brodie E.L."/>
            <person name="Williams K.H."/>
            <person name="Hubbard S.S."/>
            <person name="Banfield J.F."/>
        </authorList>
    </citation>
    <scope>NUCLEOTIDE SEQUENCE [LARGE SCALE GENOMIC DNA]</scope>
</reference>